<accession>A0A5N8XBH1</accession>
<gene>
    <name evidence="1" type="ORF">FNH08_06350</name>
</gene>
<evidence type="ECO:0000313" key="1">
    <source>
        <dbReference type="EMBL" id="MPY56799.1"/>
    </source>
</evidence>
<sequence length="94" mass="10506">MPCGLVELRGPVAGTVELPLHVAWSGLRSFDLADEKLLLGMYRLVLANGRHDDFVQYLNGELLASYWPVLRRMLGRGVRTVWEDALPELRSSAA</sequence>
<name>A0A5N8XBH1_9ACTN</name>
<organism evidence="1 2">
    <name type="scientific">Streptomyces spongiae</name>
    <dbReference type="NCBI Taxonomy" id="565072"/>
    <lineage>
        <taxon>Bacteria</taxon>
        <taxon>Bacillati</taxon>
        <taxon>Actinomycetota</taxon>
        <taxon>Actinomycetes</taxon>
        <taxon>Kitasatosporales</taxon>
        <taxon>Streptomycetaceae</taxon>
        <taxon>Streptomyces</taxon>
    </lineage>
</organism>
<dbReference type="AlphaFoldDB" id="A0A5N8XBH1"/>
<dbReference type="OrthoDB" id="3296614at2"/>
<dbReference type="Proteomes" id="UP000400924">
    <property type="component" value="Unassembled WGS sequence"/>
</dbReference>
<reference evidence="1 2" key="1">
    <citation type="submission" date="2019-07" db="EMBL/GenBank/DDBJ databases">
        <title>New species of Amycolatopsis and Streptomyces.</title>
        <authorList>
            <person name="Duangmal K."/>
            <person name="Teo W.F.A."/>
            <person name="Lipun K."/>
        </authorList>
    </citation>
    <scope>NUCLEOTIDE SEQUENCE [LARGE SCALE GENOMIC DNA]</scope>
    <source>
        <strain evidence="1 2">NBRC 106415</strain>
    </source>
</reference>
<protein>
    <submittedName>
        <fullName evidence="1">Uncharacterized protein</fullName>
    </submittedName>
</protein>
<comment type="caution">
    <text evidence="1">The sequence shown here is derived from an EMBL/GenBank/DDBJ whole genome shotgun (WGS) entry which is preliminary data.</text>
</comment>
<dbReference type="EMBL" id="VJZC01000024">
    <property type="protein sequence ID" value="MPY56799.1"/>
    <property type="molecule type" value="Genomic_DNA"/>
</dbReference>
<keyword evidence="2" id="KW-1185">Reference proteome</keyword>
<proteinExistence type="predicted"/>
<evidence type="ECO:0000313" key="2">
    <source>
        <dbReference type="Proteomes" id="UP000400924"/>
    </source>
</evidence>